<name>A0A0F9IDI1_9ZZZZ</name>
<accession>A0A0F9IDI1</accession>
<evidence type="ECO:0000256" key="1">
    <source>
        <dbReference type="SAM" id="Coils"/>
    </source>
</evidence>
<gene>
    <name evidence="2" type="ORF">LCGC14_1671850</name>
</gene>
<protein>
    <recommendedName>
        <fullName evidence="3">Lipoprotein</fullName>
    </recommendedName>
</protein>
<keyword evidence="1" id="KW-0175">Coiled coil</keyword>
<reference evidence="2" key="1">
    <citation type="journal article" date="2015" name="Nature">
        <title>Complex archaea that bridge the gap between prokaryotes and eukaryotes.</title>
        <authorList>
            <person name="Spang A."/>
            <person name="Saw J.H."/>
            <person name="Jorgensen S.L."/>
            <person name="Zaremba-Niedzwiedzka K."/>
            <person name="Martijn J."/>
            <person name="Lind A.E."/>
            <person name="van Eijk R."/>
            <person name="Schleper C."/>
            <person name="Guy L."/>
            <person name="Ettema T.J."/>
        </authorList>
    </citation>
    <scope>NUCLEOTIDE SEQUENCE</scope>
</reference>
<comment type="caution">
    <text evidence="2">The sequence shown here is derived from an EMBL/GenBank/DDBJ whole genome shotgun (WGS) entry which is preliminary data.</text>
</comment>
<dbReference type="AlphaFoldDB" id="A0A0F9IDI1"/>
<evidence type="ECO:0008006" key="3">
    <source>
        <dbReference type="Google" id="ProtNLM"/>
    </source>
</evidence>
<dbReference type="PROSITE" id="PS51257">
    <property type="entry name" value="PROKAR_LIPOPROTEIN"/>
    <property type="match status" value="1"/>
</dbReference>
<organism evidence="2">
    <name type="scientific">marine sediment metagenome</name>
    <dbReference type="NCBI Taxonomy" id="412755"/>
    <lineage>
        <taxon>unclassified sequences</taxon>
        <taxon>metagenomes</taxon>
        <taxon>ecological metagenomes</taxon>
    </lineage>
</organism>
<feature type="coiled-coil region" evidence="1">
    <location>
        <begin position="60"/>
        <end position="87"/>
    </location>
</feature>
<proteinExistence type="predicted"/>
<sequence>MTSFKYFICVSVIMFFTTLTLLGCGSQGTTTTFGWTPIDSMPDSITSPEKLTSELDELLLTKDEKRIKLLQEKERKKKERIVSLLRKRWRKQRV</sequence>
<evidence type="ECO:0000313" key="2">
    <source>
        <dbReference type="EMBL" id="KKM17829.1"/>
    </source>
</evidence>
<dbReference type="EMBL" id="LAZR01014361">
    <property type="protein sequence ID" value="KKM17829.1"/>
    <property type="molecule type" value="Genomic_DNA"/>
</dbReference>